<feature type="transmembrane region" description="Helical" evidence="1">
    <location>
        <begin position="111"/>
        <end position="133"/>
    </location>
</feature>
<feature type="transmembrane region" description="Helical" evidence="1">
    <location>
        <begin position="169"/>
        <end position="196"/>
    </location>
</feature>
<accession>A0AAD5LEJ0</accession>
<evidence type="ECO:0000313" key="2">
    <source>
        <dbReference type="EMBL" id="KAI9556233.1"/>
    </source>
</evidence>
<evidence type="ECO:0000256" key="1">
    <source>
        <dbReference type="SAM" id="Phobius"/>
    </source>
</evidence>
<protein>
    <submittedName>
        <fullName evidence="2">Uncharacterized protein</fullName>
    </submittedName>
</protein>
<keyword evidence="1" id="KW-1133">Transmembrane helix</keyword>
<feature type="transmembrane region" description="Helical" evidence="1">
    <location>
        <begin position="48"/>
        <end position="70"/>
    </location>
</feature>
<dbReference type="EMBL" id="WJBH02000007">
    <property type="protein sequence ID" value="KAI9556233.1"/>
    <property type="molecule type" value="Genomic_DNA"/>
</dbReference>
<sequence length="217" mass="24082">MLKGRAVIRCASKSFEPRVCTMQTTRSLADILENKPQQKEIDGLSNAAAVQIFSGLGCIALQVFLLVNYHDADESIQHNGNTIFTLAVGSFGLIAGIFGCFAKVSRKWFNYAYLATSLAVVCSSVLYFLAGYWDFYNAVKDSGKFYYITVNNHTEPIQPTLPSDDELHFWLRAGLFLCVIVLALFSLAGMAIVASYRICNGGWTKKEDYKSLLAQQE</sequence>
<name>A0AAD5LEJ0_9CRUS</name>
<dbReference type="Proteomes" id="UP000820818">
    <property type="component" value="Linkage Group LG7"/>
</dbReference>
<feature type="transmembrane region" description="Helical" evidence="1">
    <location>
        <begin position="82"/>
        <end position="104"/>
    </location>
</feature>
<organism evidence="2 3">
    <name type="scientific">Daphnia sinensis</name>
    <dbReference type="NCBI Taxonomy" id="1820382"/>
    <lineage>
        <taxon>Eukaryota</taxon>
        <taxon>Metazoa</taxon>
        <taxon>Ecdysozoa</taxon>
        <taxon>Arthropoda</taxon>
        <taxon>Crustacea</taxon>
        <taxon>Branchiopoda</taxon>
        <taxon>Diplostraca</taxon>
        <taxon>Cladocera</taxon>
        <taxon>Anomopoda</taxon>
        <taxon>Daphniidae</taxon>
        <taxon>Daphnia</taxon>
        <taxon>Daphnia similis group</taxon>
    </lineage>
</organism>
<dbReference type="AlphaFoldDB" id="A0AAD5LEJ0"/>
<reference evidence="2 3" key="1">
    <citation type="submission" date="2022-05" db="EMBL/GenBank/DDBJ databases">
        <title>A multi-omics perspective on studying reproductive biology in Daphnia sinensis.</title>
        <authorList>
            <person name="Jia J."/>
        </authorList>
    </citation>
    <scope>NUCLEOTIDE SEQUENCE [LARGE SCALE GENOMIC DNA]</scope>
    <source>
        <strain evidence="2 3">WSL</strain>
    </source>
</reference>
<proteinExistence type="predicted"/>
<comment type="caution">
    <text evidence="2">The sequence shown here is derived from an EMBL/GenBank/DDBJ whole genome shotgun (WGS) entry which is preliminary data.</text>
</comment>
<gene>
    <name evidence="2" type="ORF">GHT06_018807</name>
</gene>
<keyword evidence="1" id="KW-0812">Transmembrane</keyword>
<evidence type="ECO:0000313" key="3">
    <source>
        <dbReference type="Proteomes" id="UP000820818"/>
    </source>
</evidence>
<keyword evidence="3" id="KW-1185">Reference proteome</keyword>
<keyword evidence="1" id="KW-0472">Membrane</keyword>